<evidence type="ECO:0000313" key="3">
    <source>
        <dbReference type="Proteomes" id="UP000235965"/>
    </source>
</evidence>
<organism evidence="2 3">
    <name type="scientific">Cryptotermes secundus</name>
    <dbReference type="NCBI Taxonomy" id="105785"/>
    <lineage>
        <taxon>Eukaryota</taxon>
        <taxon>Metazoa</taxon>
        <taxon>Ecdysozoa</taxon>
        <taxon>Arthropoda</taxon>
        <taxon>Hexapoda</taxon>
        <taxon>Insecta</taxon>
        <taxon>Pterygota</taxon>
        <taxon>Neoptera</taxon>
        <taxon>Polyneoptera</taxon>
        <taxon>Dictyoptera</taxon>
        <taxon>Blattodea</taxon>
        <taxon>Blattoidea</taxon>
        <taxon>Termitoidae</taxon>
        <taxon>Kalotermitidae</taxon>
        <taxon>Cryptotermitinae</taxon>
        <taxon>Cryptotermes</taxon>
    </lineage>
</organism>
<protein>
    <recommendedName>
        <fullName evidence="1">Reverse transcriptase domain-containing protein</fullName>
    </recommendedName>
</protein>
<dbReference type="Pfam" id="PF03372">
    <property type="entry name" value="Exo_endo_phos"/>
    <property type="match status" value="1"/>
</dbReference>
<dbReference type="PROSITE" id="PS50878">
    <property type="entry name" value="RT_POL"/>
    <property type="match status" value="1"/>
</dbReference>
<reference evidence="2 3" key="1">
    <citation type="submission" date="2017-12" db="EMBL/GenBank/DDBJ databases">
        <title>Hemimetabolous genomes reveal molecular basis of termite eusociality.</title>
        <authorList>
            <person name="Harrison M.C."/>
            <person name="Jongepier E."/>
            <person name="Robertson H.M."/>
            <person name="Arning N."/>
            <person name="Bitard-Feildel T."/>
            <person name="Chao H."/>
            <person name="Childers C.P."/>
            <person name="Dinh H."/>
            <person name="Doddapaneni H."/>
            <person name="Dugan S."/>
            <person name="Gowin J."/>
            <person name="Greiner C."/>
            <person name="Han Y."/>
            <person name="Hu H."/>
            <person name="Hughes D.S.T."/>
            <person name="Huylmans A.-K."/>
            <person name="Kemena C."/>
            <person name="Kremer L.P.M."/>
            <person name="Lee S.L."/>
            <person name="Lopez-Ezquerra A."/>
            <person name="Mallet L."/>
            <person name="Monroy-Kuhn J.M."/>
            <person name="Moser A."/>
            <person name="Murali S.C."/>
            <person name="Muzny D.M."/>
            <person name="Otani S."/>
            <person name="Piulachs M.-D."/>
            <person name="Poelchau M."/>
            <person name="Qu J."/>
            <person name="Schaub F."/>
            <person name="Wada-Katsumata A."/>
            <person name="Worley K.C."/>
            <person name="Xie Q."/>
            <person name="Ylla G."/>
            <person name="Poulsen M."/>
            <person name="Gibbs R.A."/>
            <person name="Schal C."/>
            <person name="Richards S."/>
            <person name="Belles X."/>
            <person name="Korb J."/>
            <person name="Bornberg-Bauer E."/>
        </authorList>
    </citation>
    <scope>NUCLEOTIDE SEQUENCE [LARGE SCALE GENOMIC DNA]</scope>
    <source>
        <tissue evidence="2">Whole body</tissue>
    </source>
</reference>
<dbReference type="Gene3D" id="3.60.10.10">
    <property type="entry name" value="Endonuclease/exonuclease/phosphatase"/>
    <property type="match status" value="1"/>
</dbReference>
<dbReference type="InterPro" id="IPR005135">
    <property type="entry name" value="Endo/exonuclease/phosphatase"/>
</dbReference>
<comment type="caution">
    <text evidence="2">The sequence shown here is derived from an EMBL/GenBank/DDBJ whole genome shotgun (WGS) entry which is preliminary data.</text>
</comment>
<dbReference type="InterPro" id="IPR043502">
    <property type="entry name" value="DNA/RNA_pol_sf"/>
</dbReference>
<evidence type="ECO:0000259" key="1">
    <source>
        <dbReference type="PROSITE" id="PS50878"/>
    </source>
</evidence>
<dbReference type="EMBL" id="NEVH01016945">
    <property type="protein sequence ID" value="PNF25017.1"/>
    <property type="molecule type" value="Genomic_DNA"/>
</dbReference>
<dbReference type="SUPFAM" id="SSF56219">
    <property type="entry name" value="DNase I-like"/>
    <property type="match status" value="1"/>
</dbReference>
<dbReference type="Proteomes" id="UP000235965">
    <property type="component" value="Unassembled WGS sequence"/>
</dbReference>
<sequence length="946" mass="108947">MAASPFTPHCGSLRVGNGNLEIFYQNVRGLRTKSTEIFNTVCSFDYEIICLTETWLNESFSTQDFFPGTYTVYRSDRDCIDKLRGGGVLTAVSDTVFGIKRRPDLEFFHESVWVEATLSDGRNLLIGNHYFAPDIKVDIINNYFNFLENSLDTLNYRVLLLGDFNVPGYDWDNGFPSPTSHFYTKLRGDVIYSAVCYLGFSQYNHPVNGLNLLDLVFSNFGNFSLISVDQGLVHPDPFHPPFIIDCKIPLRQSNQNFSTPCKLYSAGDYALLYNALFTYDWSALYNETSVDAAVDQLNIAVMQAINLAVPSGWVKKRKYPIWFSGRLIAYVKRKNYFYRRYKKHKTDRLYDRFSFYRKLVKRTIKSDKHLWLLSVDQNLKSNPQQFWKYVSQHRKKYNDLTYLDDDGVLLNEPHDIVESFSKHFQSVFNRSTLGIDTLSLDKLCTDNLPLAYISNRDVQNAIKRLRPTKSVGTDGIPNFVIKGCSEILVPVLRYIFNLSLSQNSFPKLWKQAIIVPVFKKGKTSSVRNYRPIAILNNFSKVFEFIIHDHIYQFFKSKLSPFQHGFIKSKSTTTNLVTFLDFVSPLVCTQGQVDSIYFDFSNAFDTVSHTLLLYKLNNYGLSSGYVNWLRSYLTDRESCVRFLGLFSTPFIVLSGVPQGSVLGPLLFNIFINDLPEVINHSSCLLFADDFKVYRAIKTLNDCLLLQSDIERVQDWCSVNLMKPNLSKTNVISFSRKTTVLKYQYRLGNFFILRTDSIKDLGVLIDSKLHFHQHVDILFSQTMKLLGLIRTITFSFSTLDSLLMLYTALIRSKLEYASVVWNSITNTDSNKLERIQRKFAALCHNRFFKDIDYHYFSILDKLNLQTLDVRRRHIDALFLINVFRGTTYCSSVLDAVGLRVPSRNIRNFSTFSCSFSRCPTARCVVAANFVCELVDIFSKYSLSLNCLV</sequence>
<dbReference type="InterPro" id="IPR036691">
    <property type="entry name" value="Endo/exonu/phosph_ase_sf"/>
</dbReference>
<dbReference type="Pfam" id="PF00078">
    <property type="entry name" value="RVT_1"/>
    <property type="match status" value="1"/>
</dbReference>
<dbReference type="InterPro" id="IPR000477">
    <property type="entry name" value="RT_dom"/>
</dbReference>
<keyword evidence="3" id="KW-1185">Reference proteome</keyword>
<dbReference type="SUPFAM" id="SSF56672">
    <property type="entry name" value="DNA/RNA polymerases"/>
    <property type="match status" value="1"/>
</dbReference>
<accession>A0A2J7Q8V3</accession>
<feature type="domain" description="Reverse transcriptase" evidence="1">
    <location>
        <begin position="498"/>
        <end position="763"/>
    </location>
</feature>
<dbReference type="OrthoDB" id="7415700at2759"/>
<dbReference type="AlphaFoldDB" id="A0A2J7Q8V3"/>
<dbReference type="STRING" id="105785.A0A2J7Q8V3"/>
<gene>
    <name evidence="2" type="ORF">B7P43_G06996</name>
</gene>
<dbReference type="PANTHER" id="PTHR33332">
    <property type="entry name" value="REVERSE TRANSCRIPTASE DOMAIN-CONTAINING PROTEIN"/>
    <property type="match status" value="1"/>
</dbReference>
<name>A0A2J7Q8V3_9NEOP</name>
<evidence type="ECO:0000313" key="2">
    <source>
        <dbReference type="EMBL" id="PNF25017.1"/>
    </source>
</evidence>
<dbReference type="InParanoid" id="A0A2J7Q8V3"/>
<dbReference type="GO" id="GO:0071897">
    <property type="term" value="P:DNA biosynthetic process"/>
    <property type="evidence" value="ECO:0007669"/>
    <property type="project" value="UniProtKB-ARBA"/>
</dbReference>
<proteinExistence type="predicted"/>
<dbReference type="CDD" id="cd01650">
    <property type="entry name" value="RT_nLTR_like"/>
    <property type="match status" value="1"/>
</dbReference>
<dbReference type="GO" id="GO:0003824">
    <property type="term" value="F:catalytic activity"/>
    <property type="evidence" value="ECO:0007669"/>
    <property type="project" value="InterPro"/>
</dbReference>